<accession>G3AFY2</accession>
<protein>
    <submittedName>
        <fullName evidence="1">Uncharacterized protein</fullName>
    </submittedName>
</protein>
<dbReference type="OrthoDB" id="88410at2759"/>
<dbReference type="eggNOG" id="ENOG502SCRY">
    <property type="taxonomic scope" value="Eukaryota"/>
</dbReference>
<keyword evidence="2" id="KW-1185">Reference proteome</keyword>
<proteinExistence type="predicted"/>
<dbReference type="PANTHER" id="PTHR34724:SF2">
    <property type="entry name" value="OS12G0596101 PROTEIN"/>
    <property type="match status" value="1"/>
</dbReference>
<dbReference type="OMA" id="SHIPSAM"/>
<name>G3AFY2_SPAPN</name>
<dbReference type="Proteomes" id="UP000000709">
    <property type="component" value="Unassembled WGS sequence"/>
</dbReference>
<dbReference type="EMBL" id="GL996499">
    <property type="protein sequence ID" value="EGW35121.1"/>
    <property type="molecule type" value="Genomic_DNA"/>
</dbReference>
<evidence type="ECO:0000313" key="1">
    <source>
        <dbReference type="EMBL" id="EGW35121.1"/>
    </source>
</evidence>
<gene>
    <name evidence="1" type="ORF">SPAPADRAFT_58285</name>
</gene>
<dbReference type="KEGG" id="spaa:SPAPADRAFT_58285"/>
<dbReference type="GeneID" id="18872393"/>
<sequence length="81" mass="8904">MCNAAICAICNKKSWTGCGQHIPEIMDRTPKESWCTCEPNDGAEKVTVEGHGSYPPRATTGCRRGSTTYVPILRDYSVESH</sequence>
<dbReference type="InParanoid" id="G3AFY2"/>
<evidence type="ECO:0000313" key="2">
    <source>
        <dbReference type="Proteomes" id="UP000000709"/>
    </source>
</evidence>
<dbReference type="PANTHER" id="PTHR34724">
    <property type="entry name" value="OS12G0596101 PROTEIN"/>
    <property type="match status" value="1"/>
</dbReference>
<reference evidence="1 2" key="1">
    <citation type="journal article" date="2011" name="Proc. Natl. Acad. Sci. U.S.A.">
        <title>Comparative genomics of xylose-fermenting fungi for enhanced biofuel production.</title>
        <authorList>
            <person name="Wohlbach D.J."/>
            <person name="Kuo A."/>
            <person name="Sato T.K."/>
            <person name="Potts K.M."/>
            <person name="Salamov A.A."/>
            <person name="LaButti K.M."/>
            <person name="Sun H."/>
            <person name="Clum A."/>
            <person name="Pangilinan J.L."/>
            <person name="Lindquist E.A."/>
            <person name="Lucas S."/>
            <person name="Lapidus A."/>
            <person name="Jin M."/>
            <person name="Gunawan C."/>
            <person name="Balan V."/>
            <person name="Dale B.E."/>
            <person name="Jeffries T.W."/>
            <person name="Zinkel R."/>
            <person name="Barry K.W."/>
            <person name="Grigoriev I.V."/>
            <person name="Gasch A.P."/>
        </authorList>
    </citation>
    <scope>NUCLEOTIDE SEQUENCE [LARGE SCALE GENOMIC DNA]</scope>
    <source>
        <strain evidence="2">NRRL Y-27907 / 11-Y1</strain>
    </source>
</reference>
<dbReference type="AlphaFoldDB" id="G3AFY2"/>
<dbReference type="STRING" id="619300.G3AFY2"/>
<dbReference type="HOGENOM" id="CLU_175850_0_0_1"/>
<dbReference type="RefSeq" id="XP_007372533.1">
    <property type="nucleotide sequence ID" value="XM_007372471.1"/>
</dbReference>
<organism evidence="2">
    <name type="scientific">Spathaspora passalidarum (strain NRRL Y-27907 / 11-Y1)</name>
    <dbReference type="NCBI Taxonomy" id="619300"/>
    <lineage>
        <taxon>Eukaryota</taxon>
        <taxon>Fungi</taxon>
        <taxon>Dikarya</taxon>
        <taxon>Ascomycota</taxon>
        <taxon>Saccharomycotina</taxon>
        <taxon>Pichiomycetes</taxon>
        <taxon>Debaryomycetaceae</taxon>
        <taxon>Spathaspora</taxon>
    </lineage>
</organism>